<gene>
    <name evidence="1" type="ORF">Rrhod_4334</name>
</gene>
<evidence type="ECO:0000313" key="1">
    <source>
        <dbReference type="EMBL" id="EOM74336.1"/>
    </source>
</evidence>
<name>R7WH10_9NOCA</name>
<organism evidence="1 2">
    <name type="scientific">Rhodococcus rhodnii LMG 5362</name>
    <dbReference type="NCBI Taxonomy" id="1273125"/>
    <lineage>
        <taxon>Bacteria</taxon>
        <taxon>Bacillati</taxon>
        <taxon>Actinomycetota</taxon>
        <taxon>Actinomycetes</taxon>
        <taxon>Mycobacteriales</taxon>
        <taxon>Nocardiaceae</taxon>
        <taxon>Rhodococcus</taxon>
    </lineage>
</organism>
<reference evidence="1 2" key="1">
    <citation type="journal article" date="2013" name="Genome Announc.">
        <title>Draft Genome Sequence of Rhodococcus rhodnii Strain LMG5362, a Symbiont of Rhodnius prolixus (Hemiptera, Reduviidae, Triatominae), the Principle Vector of Trypanosoma cruzi.</title>
        <authorList>
            <person name="Pachebat J.A."/>
            <person name="van Keulen G."/>
            <person name="Whitten M.M."/>
            <person name="Girdwood S."/>
            <person name="Del Sol R."/>
            <person name="Dyson P.J."/>
            <person name="Facey P.D."/>
        </authorList>
    </citation>
    <scope>NUCLEOTIDE SEQUENCE [LARGE SCALE GENOMIC DNA]</scope>
    <source>
        <strain evidence="1 2">LMG 5362</strain>
    </source>
</reference>
<accession>R7WH10</accession>
<evidence type="ECO:0000313" key="2">
    <source>
        <dbReference type="Proteomes" id="UP000013525"/>
    </source>
</evidence>
<dbReference type="EMBL" id="APMY01000132">
    <property type="protein sequence ID" value="EOM74336.1"/>
    <property type="molecule type" value="Genomic_DNA"/>
</dbReference>
<proteinExistence type="predicted"/>
<protein>
    <submittedName>
        <fullName evidence="1">Uncharacterized protein</fullName>
    </submittedName>
</protein>
<dbReference type="Proteomes" id="UP000013525">
    <property type="component" value="Unassembled WGS sequence"/>
</dbReference>
<comment type="caution">
    <text evidence="1">The sequence shown here is derived from an EMBL/GenBank/DDBJ whole genome shotgun (WGS) entry which is preliminary data.</text>
</comment>
<dbReference type="PATRIC" id="fig|1273125.3.peg.4117"/>
<keyword evidence="2" id="KW-1185">Reference proteome</keyword>
<dbReference type="AlphaFoldDB" id="R7WH10"/>
<sequence length="43" mass="4857">MRETGRAVDDVAAVVDRYRRPDGAIGRHMIVQLRDVTTTNEES</sequence>